<reference evidence="2" key="1">
    <citation type="submission" date="2020-09" db="EMBL/GenBank/DDBJ databases">
        <title>Desulfogranum mesoprofundum gen. nov., sp. nov., a novel mesophilic, sulfate-reducing chemolithoautotroph isolated from a deep-sea hydrothermal vent chimney in the Suiyo Seamount.</title>
        <authorList>
            <person name="Hashimoto Y."/>
            <person name="Nakagawa S."/>
        </authorList>
    </citation>
    <scope>NUCLEOTIDE SEQUENCE</scope>
    <source>
        <strain evidence="2">KT2</strain>
    </source>
</reference>
<dbReference type="GO" id="GO:0016491">
    <property type="term" value="F:oxidoreductase activity"/>
    <property type="evidence" value="ECO:0007669"/>
    <property type="project" value="InterPro"/>
</dbReference>
<dbReference type="InterPro" id="IPR000866">
    <property type="entry name" value="AhpC/TSA"/>
</dbReference>
<name>A0A8D5JNL7_9BACT</name>
<dbReference type="PROSITE" id="PS00018">
    <property type="entry name" value="EF_HAND_1"/>
    <property type="match status" value="1"/>
</dbReference>
<evidence type="ECO:0000313" key="3">
    <source>
        <dbReference type="Proteomes" id="UP000826725"/>
    </source>
</evidence>
<feature type="domain" description="Alkyl hydroperoxide reductase subunit C/ Thiol specific antioxidant" evidence="1">
    <location>
        <begin position="2"/>
        <end position="84"/>
    </location>
</feature>
<dbReference type="KEGG" id="dbk:DGMP_35050"/>
<sequence>MAISPEMPDFSLSTRKKNELTFDVLSDQGNKVAEQFGLVLELPEILRPIYMKMGIDIPKHNGDDQFRIPIPATYIIDTEGKIVYHFVDIDHTQRLEPADIVEVLKTI</sequence>
<gene>
    <name evidence="2" type="ORF">DGMP_35050</name>
</gene>
<dbReference type="Pfam" id="PF00578">
    <property type="entry name" value="AhpC-TSA"/>
    <property type="match status" value="1"/>
</dbReference>
<organism evidence="2 3">
    <name type="scientific">Desulfomarina profundi</name>
    <dbReference type="NCBI Taxonomy" id="2772557"/>
    <lineage>
        <taxon>Bacteria</taxon>
        <taxon>Pseudomonadati</taxon>
        <taxon>Thermodesulfobacteriota</taxon>
        <taxon>Desulfobulbia</taxon>
        <taxon>Desulfobulbales</taxon>
        <taxon>Desulfobulbaceae</taxon>
        <taxon>Desulfomarina</taxon>
    </lineage>
</organism>
<dbReference type="InterPro" id="IPR018247">
    <property type="entry name" value="EF_Hand_1_Ca_BS"/>
</dbReference>
<dbReference type="EMBL" id="AP024086">
    <property type="protein sequence ID" value="BCL62812.1"/>
    <property type="molecule type" value="Genomic_DNA"/>
</dbReference>
<dbReference type="GO" id="GO:0016209">
    <property type="term" value="F:antioxidant activity"/>
    <property type="evidence" value="ECO:0007669"/>
    <property type="project" value="InterPro"/>
</dbReference>
<dbReference type="Proteomes" id="UP000826725">
    <property type="component" value="Chromosome"/>
</dbReference>
<evidence type="ECO:0000259" key="1">
    <source>
        <dbReference type="Pfam" id="PF00578"/>
    </source>
</evidence>
<dbReference type="AlphaFoldDB" id="A0A8D5JNL7"/>
<keyword evidence="3" id="KW-1185">Reference proteome</keyword>
<accession>A0A8D5JNL7</accession>
<proteinExistence type="predicted"/>
<protein>
    <recommendedName>
        <fullName evidence="1">Alkyl hydroperoxide reductase subunit C/ Thiol specific antioxidant domain-containing protein</fullName>
    </recommendedName>
</protein>
<evidence type="ECO:0000313" key="2">
    <source>
        <dbReference type="EMBL" id="BCL62812.1"/>
    </source>
</evidence>